<reference evidence="1" key="1">
    <citation type="journal article" date="2021" name="New Phytol.">
        <title>Evolutionary innovations through gain and loss of genes in the ectomycorrhizal Boletales.</title>
        <authorList>
            <person name="Wu G."/>
            <person name="Miyauchi S."/>
            <person name="Morin E."/>
            <person name="Kuo A."/>
            <person name="Drula E."/>
            <person name="Varga T."/>
            <person name="Kohler A."/>
            <person name="Feng B."/>
            <person name="Cao Y."/>
            <person name="Lipzen A."/>
            <person name="Daum C."/>
            <person name="Hundley H."/>
            <person name="Pangilinan J."/>
            <person name="Johnson J."/>
            <person name="Barry K."/>
            <person name="LaButti K."/>
            <person name="Ng V."/>
            <person name="Ahrendt S."/>
            <person name="Min B."/>
            <person name="Choi I.G."/>
            <person name="Park H."/>
            <person name="Plett J.M."/>
            <person name="Magnuson J."/>
            <person name="Spatafora J.W."/>
            <person name="Nagy L.G."/>
            <person name="Henrissat B."/>
            <person name="Grigoriev I.V."/>
            <person name="Yang Z.L."/>
            <person name="Xu J."/>
            <person name="Martin F.M."/>
        </authorList>
    </citation>
    <scope>NUCLEOTIDE SEQUENCE</scope>
    <source>
        <strain evidence="1">KUC20120723A-06</strain>
    </source>
</reference>
<protein>
    <submittedName>
        <fullName evidence="1">Uncharacterized protein</fullName>
    </submittedName>
</protein>
<organism evidence="1 2">
    <name type="scientific">Leucogyrophana mollusca</name>
    <dbReference type="NCBI Taxonomy" id="85980"/>
    <lineage>
        <taxon>Eukaryota</taxon>
        <taxon>Fungi</taxon>
        <taxon>Dikarya</taxon>
        <taxon>Basidiomycota</taxon>
        <taxon>Agaricomycotina</taxon>
        <taxon>Agaricomycetes</taxon>
        <taxon>Agaricomycetidae</taxon>
        <taxon>Boletales</taxon>
        <taxon>Boletales incertae sedis</taxon>
        <taxon>Leucogyrophana</taxon>
    </lineage>
</organism>
<gene>
    <name evidence="1" type="ORF">BV22DRAFT_834426</name>
</gene>
<name>A0ACB8B3X7_9AGAM</name>
<comment type="caution">
    <text evidence="1">The sequence shown here is derived from an EMBL/GenBank/DDBJ whole genome shotgun (WGS) entry which is preliminary data.</text>
</comment>
<dbReference type="EMBL" id="MU266615">
    <property type="protein sequence ID" value="KAH7919969.1"/>
    <property type="molecule type" value="Genomic_DNA"/>
</dbReference>
<evidence type="ECO:0000313" key="1">
    <source>
        <dbReference type="EMBL" id="KAH7919969.1"/>
    </source>
</evidence>
<keyword evidence="2" id="KW-1185">Reference proteome</keyword>
<proteinExistence type="predicted"/>
<sequence length="125" mass="14112">MVVTGNVRRTSRTHRLARSPLVHPPADSLLSIGMQVYGGFLDWYTAYLCSTSYRQRTRGDVMVRAGQSPVRVYVSVSCLRPRRPALHYLEATWYNIIPNSVPDLNGNALLTTAQPDYGFLRRGRS</sequence>
<accession>A0ACB8B3X7</accession>
<evidence type="ECO:0000313" key="2">
    <source>
        <dbReference type="Proteomes" id="UP000790709"/>
    </source>
</evidence>
<dbReference type="Proteomes" id="UP000790709">
    <property type="component" value="Unassembled WGS sequence"/>
</dbReference>